<feature type="compositionally biased region" description="Polar residues" evidence="1">
    <location>
        <begin position="34"/>
        <end position="45"/>
    </location>
</feature>
<dbReference type="EMBL" id="QLNT01000004">
    <property type="protein sequence ID" value="KAF3074679.1"/>
    <property type="molecule type" value="Genomic_DNA"/>
</dbReference>
<feature type="compositionally biased region" description="Polar residues" evidence="1">
    <location>
        <begin position="173"/>
        <end position="185"/>
    </location>
</feature>
<sequence>MADSRELEPPPQTHVEDPGAHQLAEASDSEDQFTDAQSAPTSPGVSSPLPKTRVEKVDDEPSYGEVPGTEAYKKREQDAEPDEIAMIPVKDNESSHSTPQESVAVPVTVVEESTGDYPGQHDPQEQEKHKADATPDIILSPNGEIRSGNEDAISDAPLSPTSSSGRSRRDSHTSSQPTVLAMQNQEADEEVAAEEEDESIPDFDGLSLDEVISAVEPNLPNLFPPEELDFQPFPQLSKDSSIFLTPRSASLWSQLVAPPPLAPPDWIRSRTRRLFLVSLGVPVDLDEILPASKQKKLVLPSLNIPVSSPRGSSDLRSATRLKQGDGNASSTSIDSQGKPSTSKRRKGPPPQPELDLVVAKHLCQTTDEALDGMTDQELTQHVAKLEAMQGAAKEVLDYWTKRTDEKIGDREAFEGVIENLVAHARKVRK</sequence>
<organism evidence="2 3">
    <name type="scientific">Trichoderma lentiforme</name>
    <dbReference type="NCBI Taxonomy" id="1567552"/>
    <lineage>
        <taxon>Eukaryota</taxon>
        <taxon>Fungi</taxon>
        <taxon>Dikarya</taxon>
        <taxon>Ascomycota</taxon>
        <taxon>Pezizomycotina</taxon>
        <taxon>Sordariomycetes</taxon>
        <taxon>Hypocreomycetidae</taxon>
        <taxon>Hypocreales</taxon>
        <taxon>Hypocreaceae</taxon>
        <taxon>Trichoderma</taxon>
    </lineage>
</organism>
<evidence type="ECO:0000313" key="2">
    <source>
        <dbReference type="EMBL" id="KAF3074679.1"/>
    </source>
</evidence>
<feature type="region of interest" description="Disordered" evidence="1">
    <location>
        <begin position="1"/>
        <end position="200"/>
    </location>
</feature>
<proteinExistence type="predicted"/>
<comment type="caution">
    <text evidence="2">The sequence shown here is derived from an EMBL/GenBank/DDBJ whole genome shotgun (WGS) entry which is preliminary data.</text>
</comment>
<reference evidence="2 3" key="1">
    <citation type="submission" date="2018-06" db="EMBL/GenBank/DDBJ databases">
        <title>Genome analysis of cellulolytic fungus Trichoderma lentiforme CFAM-422.</title>
        <authorList>
            <person name="Steindorff A.S."/>
            <person name="Formighieri E.F."/>
            <person name="Midorikawa G.E.O."/>
            <person name="Tamietti M.S."/>
            <person name="Ramos E.Z."/>
            <person name="Silva A.S."/>
            <person name="Bon E.P.S."/>
            <person name="Mendes T.D."/>
            <person name="Damaso M.C.T."/>
            <person name="Favaro L.C.L."/>
        </authorList>
    </citation>
    <scope>NUCLEOTIDE SEQUENCE [LARGE SCALE GENOMIC DNA]</scope>
    <source>
        <strain evidence="2 3">CFAM-422</strain>
    </source>
</reference>
<keyword evidence="3" id="KW-1185">Reference proteome</keyword>
<dbReference type="Pfam" id="PF17104">
    <property type="entry name" value="YBL010C_LAA2"/>
    <property type="match status" value="1"/>
</dbReference>
<protein>
    <submittedName>
        <fullName evidence="2">Uncharacterized protein</fullName>
    </submittedName>
</protein>
<dbReference type="AlphaFoldDB" id="A0A9P4XLQ4"/>
<feature type="region of interest" description="Disordered" evidence="1">
    <location>
        <begin position="308"/>
        <end position="353"/>
    </location>
</feature>
<accession>A0A9P4XLQ4</accession>
<feature type="compositionally biased region" description="Basic and acidic residues" evidence="1">
    <location>
        <begin position="1"/>
        <end position="19"/>
    </location>
</feature>
<dbReference type="PANTHER" id="PTHR38698">
    <property type="entry name" value="EXPRESSED PROTEIN"/>
    <property type="match status" value="1"/>
</dbReference>
<gene>
    <name evidence="2" type="ORF">CFAM422_002612</name>
</gene>
<dbReference type="PANTHER" id="PTHR38698:SF1">
    <property type="entry name" value="FUNGAL PROTEIN"/>
    <property type="match status" value="1"/>
</dbReference>
<evidence type="ECO:0000313" key="3">
    <source>
        <dbReference type="Proteomes" id="UP000801864"/>
    </source>
</evidence>
<feature type="compositionally biased region" description="Basic and acidic residues" evidence="1">
    <location>
        <begin position="122"/>
        <end position="133"/>
    </location>
</feature>
<feature type="compositionally biased region" description="Polar residues" evidence="1">
    <location>
        <begin position="326"/>
        <end position="340"/>
    </location>
</feature>
<dbReference type="InterPro" id="IPR031355">
    <property type="entry name" value="YBL010C/LAA2-like"/>
</dbReference>
<name>A0A9P4XLQ4_9HYPO</name>
<feature type="compositionally biased region" description="Acidic residues" evidence="1">
    <location>
        <begin position="186"/>
        <end position="200"/>
    </location>
</feature>
<dbReference type="Proteomes" id="UP000801864">
    <property type="component" value="Unassembled WGS sequence"/>
</dbReference>
<evidence type="ECO:0000256" key="1">
    <source>
        <dbReference type="SAM" id="MobiDB-lite"/>
    </source>
</evidence>